<organism evidence="1 2">
    <name type="scientific">Ureibacillus sinduriensis BLB-1 = JCM 15800</name>
    <dbReference type="NCBI Taxonomy" id="1384057"/>
    <lineage>
        <taxon>Bacteria</taxon>
        <taxon>Bacillati</taxon>
        <taxon>Bacillota</taxon>
        <taxon>Bacilli</taxon>
        <taxon>Bacillales</taxon>
        <taxon>Caryophanaceae</taxon>
        <taxon>Ureibacillus</taxon>
    </lineage>
</organism>
<protein>
    <submittedName>
        <fullName evidence="1">Uncharacterized protein</fullName>
    </submittedName>
</protein>
<evidence type="ECO:0000313" key="2">
    <source>
        <dbReference type="Proteomes" id="UP000030408"/>
    </source>
</evidence>
<name>A0A0A3I8U2_9BACL</name>
<dbReference type="eggNOG" id="ENOG5032YPF">
    <property type="taxonomic scope" value="Bacteria"/>
</dbReference>
<accession>A0A0A3I8U2</accession>
<evidence type="ECO:0000313" key="1">
    <source>
        <dbReference type="EMBL" id="KGR79900.1"/>
    </source>
</evidence>
<dbReference type="OrthoDB" id="1797983at2"/>
<sequence>MSNNEEKPPSIKLKIGEDEIKTYRGTYSWSYYDKSTGQRVAVEADHAPPTEMVNIEQGVRVNLIEPVKLNFEKEPTQYEIRVWDNKNVIATYNTFEEIKEKGKYIFEIVGTWEGSTATYVVALDIQ</sequence>
<dbReference type="RefSeq" id="WP_036196999.1">
    <property type="nucleotide sequence ID" value="NZ_AVCY01000037.1"/>
</dbReference>
<dbReference type="EMBL" id="JPVO01000019">
    <property type="protein sequence ID" value="KGR79900.1"/>
    <property type="molecule type" value="Genomic_DNA"/>
</dbReference>
<dbReference type="AlphaFoldDB" id="A0A0A3I8U2"/>
<proteinExistence type="predicted"/>
<gene>
    <name evidence="1" type="ORF">CD33_00230</name>
</gene>
<dbReference type="Proteomes" id="UP000030408">
    <property type="component" value="Unassembled WGS sequence"/>
</dbReference>
<reference evidence="1 2" key="1">
    <citation type="submission" date="2014-02" db="EMBL/GenBank/DDBJ databases">
        <title>Draft genome sequence of Lysinibacillus sinduriensis JCM 15800.</title>
        <authorList>
            <person name="Zhang F."/>
            <person name="Wang G."/>
            <person name="Zhang L."/>
        </authorList>
    </citation>
    <scope>NUCLEOTIDE SEQUENCE [LARGE SCALE GENOMIC DNA]</scope>
    <source>
        <strain evidence="1 2">JCM 15800</strain>
    </source>
</reference>
<keyword evidence="2" id="KW-1185">Reference proteome</keyword>
<comment type="caution">
    <text evidence="1">The sequence shown here is derived from an EMBL/GenBank/DDBJ whole genome shotgun (WGS) entry which is preliminary data.</text>
</comment>